<evidence type="ECO:0000256" key="3">
    <source>
        <dbReference type="SAM" id="MobiDB-lite"/>
    </source>
</evidence>
<evidence type="ECO:0008006" key="5">
    <source>
        <dbReference type="Google" id="ProtNLM"/>
    </source>
</evidence>
<dbReference type="GO" id="GO:0036064">
    <property type="term" value="C:ciliary basal body"/>
    <property type="evidence" value="ECO:0007669"/>
    <property type="project" value="TreeGrafter"/>
</dbReference>
<evidence type="ECO:0000256" key="2">
    <source>
        <dbReference type="ARBA" id="ARBA00022803"/>
    </source>
</evidence>
<dbReference type="InterPro" id="IPR011990">
    <property type="entry name" value="TPR-like_helical_dom_sf"/>
</dbReference>
<accession>A0A381R6T5</accession>
<dbReference type="EMBL" id="UINC01001722">
    <property type="protein sequence ID" value="SUZ87382.1"/>
    <property type="molecule type" value="Genomic_DNA"/>
</dbReference>
<dbReference type="SUPFAM" id="SSF48452">
    <property type="entry name" value="TPR-like"/>
    <property type="match status" value="1"/>
</dbReference>
<sequence>MFNKKYISITISLLLVLIFIRCSSQEYTSAKLYIQQQEWEKAEEFLVKALEVEPDNPEIPYQLGYHIYGLKNKDWKMMNQSFDKALAIDPNKKILDQPKTVKELVVMARTQFWAEVYNKGVAQFNLYRNGKPDEKDILLQTSINTFITSYEIKPDEAQSYLMLSTCLFLAGDTLESEKYIIKAVELSPDDANINLTAGQIFMQKQELQQALPYIKKSVELDPSNTKSIRNLAQIYYDTGNMEKSIETYEDAINKETDRKVKADLYFNLGILYNRVDDFEEAEFNFMNALDENPDDVEAIMGMAQVFENAEKWRKAEKFYRELIAIDPDNPEHYRGMSRVKLQQGEPDQSKRFLDKAKNLEG</sequence>
<reference evidence="4" key="1">
    <citation type="submission" date="2018-05" db="EMBL/GenBank/DDBJ databases">
        <authorList>
            <person name="Lanie J.A."/>
            <person name="Ng W.-L."/>
            <person name="Kazmierczak K.M."/>
            <person name="Andrzejewski T.M."/>
            <person name="Davidsen T.M."/>
            <person name="Wayne K.J."/>
            <person name="Tettelin H."/>
            <person name="Glass J.I."/>
            <person name="Rusch D."/>
            <person name="Podicherti R."/>
            <person name="Tsui H.-C.T."/>
            <person name="Winkler M.E."/>
        </authorList>
    </citation>
    <scope>NUCLEOTIDE SEQUENCE</scope>
</reference>
<dbReference type="SMART" id="SM00028">
    <property type="entry name" value="TPR"/>
    <property type="match status" value="6"/>
</dbReference>
<dbReference type="Pfam" id="PF14559">
    <property type="entry name" value="TPR_19"/>
    <property type="match status" value="2"/>
</dbReference>
<evidence type="ECO:0000313" key="4">
    <source>
        <dbReference type="EMBL" id="SUZ87382.1"/>
    </source>
</evidence>
<dbReference type="PROSITE" id="PS50293">
    <property type="entry name" value="TPR_REGION"/>
    <property type="match status" value="1"/>
</dbReference>
<dbReference type="GO" id="GO:0061512">
    <property type="term" value="P:protein localization to cilium"/>
    <property type="evidence" value="ECO:0007669"/>
    <property type="project" value="TreeGrafter"/>
</dbReference>
<dbReference type="Gene3D" id="1.25.40.10">
    <property type="entry name" value="Tetratricopeptide repeat domain"/>
    <property type="match status" value="3"/>
</dbReference>
<feature type="compositionally biased region" description="Basic and acidic residues" evidence="3">
    <location>
        <begin position="347"/>
        <end position="361"/>
    </location>
</feature>
<keyword evidence="2" id="KW-0802">TPR repeat</keyword>
<dbReference type="PANTHER" id="PTHR44186">
    <property type="match status" value="1"/>
</dbReference>
<name>A0A381R6T5_9ZZZZ</name>
<dbReference type="InterPro" id="IPR019734">
    <property type="entry name" value="TPR_rpt"/>
</dbReference>
<dbReference type="AlphaFoldDB" id="A0A381R6T5"/>
<gene>
    <name evidence="4" type="ORF">METZ01_LOCUS40236</name>
</gene>
<dbReference type="PROSITE" id="PS50005">
    <property type="entry name" value="TPR"/>
    <property type="match status" value="6"/>
</dbReference>
<dbReference type="Pfam" id="PF13176">
    <property type="entry name" value="TPR_7"/>
    <property type="match status" value="1"/>
</dbReference>
<feature type="region of interest" description="Disordered" evidence="3">
    <location>
        <begin position="340"/>
        <end position="361"/>
    </location>
</feature>
<dbReference type="GO" id="GO:0060271">
    <property type="term" value="P:cilium assembly"/>
    <property type="evidence" value="ECO:0007669"/>
    <property type="project" value="TreeGrafter"/>
</dbReference>
<keyword evidence="1" id="KW-0677">Repeat</keyword>
<evidence type="ECO:0000256" key="1">
    <source>
        <dbReference type="ARBA" id="ARBA00022737"/>
    </source>
</evidence>
<proteinExistence type="predicted"/>
<dbReference type="PANTHER" id="PTHR44186:SF1">
    <property type="entry name" value="BARDET-BIEDL SYNDROME 4 PROTEIN"/>
    <property type="match status" value="1"/>
</dbReference>
<protein>
    <recommendedName>
        <fullName evidence="5">UDP-N-acetylglucosamine--peptide N-acetylglucosaminyltransferase SPINDLY</fullName>
    </recommendedName>
</protein>
<organism evidence="4">
    <name type="scientific">marine metagenome</name>
    <dbReference type="NCBI Taxonomy" id="408172"/>
    <lineage>
        <taxon>unclassified sequences</taxon>
        <taxon>metagenomes</taxon>
        <taxon>ecological metagenomes</taxon>
    </lineage>
</organism>
<dbReference type="Pfam" id="PF13181">
    <property type="entry name" value="TPR_8"/>
    <property type="match status" value="1"/>
</dbReference>